<evidence type="ECO:0000313" key="10">
    <source>
        <dbReference type="EMBL" id="GFG41081.1"/>
    </source>
</evidence>
<sequence>FFTSLLILGVTFSFLSLCTTLTAVACTQLDKLKAAILDIRQEHITPYHGQEDEQVHTAADCDLQAKLNACIRHHQQIMTYMQQLEDALNIGLCGHFLILLATMCFAAFSVVTNWGDYADMSQAVTVYLVFSSDAFVICWLGNQLTQHDIPRYFVAVSRIYQSLSHLQNNTKSAEVCLSAKSKDMVNGRDFQQCVSVAGTDDTAERSVTEPEHYNPKCVRHADPGSRRLVFLGRIKDEANSRLGTL</sequence>
<dbReference type="InterPro" id="IPR004117">
    <property type="entry name" value="7tm6_olfct_rcpt"/>
</dbReference>
<name>A0A6L2Q844_COPFO</name>
<feature type="transmembrane region" description="Helical" evidence="9">
    <location>
        <begin position="123"/>
        <end position="141"/>
    </location>
</feature>
<gene>
    <name evidence="10" type="ORF">Cfor_07918</name>
</gene>
<dbReference type="InParanoid" id="A0A6L2Q844"/>
<keyword evidence="6 9" id="KW-0472">Membrane</keyword>
<dbReference type="OrthoDB" id="7540137at2759"/>
<evidence type="ECO:0000313" key="11">
    <source>
        <dbReference type="Proteomes" id="UP000502823"/>
    </source>
</evidence>
<evidence type="ECO:0000256" key="1">
    <source>
        <dbReference type="ARBA" id="ARBA00004141"/>
    </source>
</evidence>
<comment type="caution">
    <text evidence="10">The sequence shown here is derived from an EMBL/GenBank/DDBJ whole genome shotgun (WGS) entry which is preliminary data.</text>
</comment>
<feature type="transmembrane region" description="Helical" evidence="9">
    <location>
        <begin position="87"/>
        <end position="111"/>
    </location>
</feature>
<dbReference type="AlphaFoldDB" id="A0A6L2Q844"/>
<keyword evidence="8" id="KW-0807">Transducer</keyword>
<keyword evidence="11" id="KW-1185">Reference proteome</keyword>
<evidence type="ECO:0000256" key="8">
    <source>
        <dbReference type="ARBA" id="ARBA00023224"/>
    </source>
</evidence>
<comment type="subcellular location">
    <subcellularLocation>
        <location evidence="1">Membrane</location>
        <topology evidence="1">Multi-pass membrane protein</topology>
    </subcellularLocation>
</comment>
<evidence type="ECO:0000256" key="7">
    <source>
        <dbReference type="ARBA" id="ARBA00023170"/>
    </source>
</evidence>
<proteinExistence type="predicted"/>
<dbReference type="GO" id="GO:0016020">
    <property type="term" value="C:membrane"/>
    <property type="evidence" value="ECO:0007669"/>
    <property type="project" value="UniProtKB-SubCell"/>
</dbReference>
<keyword evidence="2" id="KW-0716">Sensory transduction</keyword>
<dbReference type="GO" id="GO:0004984">
    <property type="term" value="F:olfactory receptor activity"/>
    <property type="evidence" value="ECO:0007669"/>
    <property type="project" value="InterPro"/>
</dbReference>
<dbReference type="EMBL" id="BLKM01003136">
    <property type="protein sequence ID" value="GFG41081.1"/>
    <property type="molecule type" value="Genomic_DNA"/>
</dbReference>
<evidence type="ECO:0000256" key="4">
    <source>
        <dbReference type="ARBA" id="ARBA00022725"/>
    </source>
</evidence>
<evidence type="ECO:0000256" key="9">
    <source>
        <dbReference type="SAM" id="Phobius"/>
    </source>
</evidence>
<keyword evidence="4" id="KW-0552">Olfaction</keyword>
<dbReference type="Proteomes" id="UP000502823">
    <property type="component" value="Unassembled WGS sequence"/>
</dbReference>
<reference evidence="11" key="1">
    <citation type="submission" date="2020-01" db="EMBL/GenBank/DDBJ databases">
        <title>Draft genome sequence of the Termite Coptotermes fromosanus.</title>
        <authorList>
            <person name="Itakura S."/>
            <person name="Yosikawa Y."/>
            <person name="Umezawa K."/>
        </authorList>
    </citation>
    <scope>NUCLEOTIDE SEQUENCE [LARGE SCALE GENOMIC DNA]</scope>
</reference>
<feature type="transmembrane region" description="Helical" evidence="9">
    <location>
        <begin position="6"/>
        <end position="26"/>
    </location>
</feature>
<evidence type="ECO:0000256" key="2">
    <source>
        <dbReference type="ARBA" id="ARBA00022606"/>
    </source>
</evidence>
<protein>
    <submittedName>
        <fullName evidence="10">Uncharacterized protein</fullName>
    </submittedName>
</protein>
<evidence type="ECO:0000256" key="5">
    <source>
        <dbReference type="ARBA" id="ARBA00022989"/>
    </source>
</evidence>
<organism evidence="10 11">
    <name type="scientific">Coptotermes formosanus</name>
    <name type="common">Formosan subterranean termite</name>
    <dbReference type="NCBI Taxonomy" id="36987"/>
    <lineage>
        <taxon>Eukaryota</taxon>
        <taxon>Metazoa</taxon>
        <taxon>Ecdysozoa</taxon>
        <taxon>Arthropoda</taxon>
        <taxon>Hexapoda</taxon>
        <taxon>Insecta</taxon>
        <taxon>Pterygota</taxon>
        <taxon>Neoptera</taxon>
        <taxon>Polyneoptera</taxon>
        <taxon>Dictyoptera</taxon>
        <taxon>Blattodea</taxon>
        <taxon>Blattoidea</taxon>
        <taxon>Termitoidae</taxon>
        <taxon>Rhinotermitidae</taxon>
        <taxon>Coptotermes</taxon>
    </lineage>
</organism>
<accession>A0A6L2Q844</accession>
<evidence type="ECO:0000256" key="3">
    <source>
        <dbReference type="ARBA" id="ARBA00022692"/>
    </source>
</evidence>
<dbReference type="GO" id="GO:0005549">
    <property type="term" value="F:odorant binding"/>
    <property type="evidence" value="ECO:0007669"/>
    <property type="project" value="InterPro"/>
</dbReference>
<keyword evidence="5 9" id="KW-1133">Transmembrane helix</keyword>
<keyword evidence="7" id="KW-0675">Receptor</keyword>
<evidence type="ECO:0000256" key="6">
    <source>
        <dbReference type="ARBA" id="ARBA00023136"/>
    </source>
</evidence>
<dbReference type="Pfam" id="PF02949">
    <property type="entry name" value="7tm_6"/>
    <property type="match status" value="1"/>
</dbReference>
<feature type="non-terminal residue" evidence="10">
    <location>
        <position position="1"/>
    </location>
</feature>
<dbReference type="GO" id="GO:0007165">
    <property type="term" value="P:signal transduction"/>
    <property type="evidence" value="ECO:0007669"/>
    <property type="project" value="UniProtKB-KW"/>
</dbReference>
<keyword evidence="3 9" id="KW-0812">Transmembrane</keyword>